<gene>
    <name evidence="1" type="ORF">FRZ06_01780</name>
</gene>
<protein>
    <submittedName>
        <fullName evidence="1">Uncharacterized protein</fullName>
    </submittedName>
</protein>
<proteinExistence type="predicted"/>
<keyword evidence="2" id="KW-1185">Reference proteome</keyword>
<sequence length="675" mass="75155">MMGGKVMMELADDYSKKLYEYWNLYIEKNAPMPDTIDEIRPLIYESWKRSKANKVSHREVADAKLSPTELRYTFARNEALMSVAHSYISKLYSYVKGSNFIIALTDNRGFVLDLVGEDREIQLRAQKSGLTIGCNRSEEYSGTNGIGTCLVTGMPIQIWGREHYIAPHHSYVCSAAPIRNQHGKIIGCLDVIGPVGGVHSHTLAMVCAAVDGIEKEMKMREAYDRISAANNQLTSTIQSISSGIIMIDNMGIITHHNNRAMQFLKLPNNNCEGENLANILDVKRAHINLLDLKRDVSNRELTIRNHLGTTLNLSLSATIIHNSHHEKINTVLVIEEQRQIHKMVSKMSGFTARFTFDSIIGISNQIKQAITIGKLAAQSDSNVLILGESGTGKELMAQSIHNASDRSNGPFIAINCGSLPKGLIESELFGYEGGAFTGASKDGQPGKFELANGGTIFLDEIGDMALELQTSLLRVIQTREITRIGGRLPRKIDVRIMAATNVNLSESVKNRSFRSDLYYRLNVLSILIPPLRQRTEDIPVLIEHFIKVYNQSLGKSVEGLSTAALNRMIEHSWSGNVRELENIIERALNLTQEDIIGEAELPGEFFSENLQSPPSYPVTMESANTGKRKEPDRIKAALEKEDGNITNASALLGIPKRTLYRKLQKYGIDINQYRI</sequence>
<dbReference type="Proteomes" id="UP000594014">
    <property type="component" value="Chromosome"/>
</dbReference>
<evidence type="ECO:0000313" key="1">
    <source>
        <dbReference type="EMBL" id="QOX62167.1"/>
    </source>
</evidence>
<reference evidence="1" key="1">
    <citation type="submission" date="2019-08" db="EMBL/GenBank/DDBJ databases">
        <title>Genome sequence of Clostridiales bacterium MT110.</title>
        <authorList>
            <person name="Cao J."/>
        </authorList>
    </citation>
    <scope>NUCLEOTIDE SEQUENCE</scope>
    <source>
        <strain evidence="1">MT110</strain>
    </source>
</reference>
<organism evidence="1 2">
    <name type="scientific">Anoxybacterium hadale</name>
    <dbReference type="NCBI Taxonomy" id="3408580"/>
    <lineage>
        <taxon>Bacteria</taxon>
        <taxon>Bacillati</taxon>
        <taxon>Bacillota</taxon>
        <taxon>Clostridia</taxon>
        <taxon>Peptostreptococcales</taxon>
        <taxon>Anaerovoracaceae</taxon>
        <taxon>Anoxybacterium</taxon>
    </lineage>
</organism>
<evidence type="ECO:0000313" key="2">
    <source>
        <dbReference type="Proteomes" id="UP000594014"/>
    </source>
</evidence>
<accession>A0ACD1A741</accession>
<name>A0ACD1A741_9FIRM</name>
<dbReference type="EMBL" id="CP042469">
    <property type="protein sequence ID" value="QOX62167.1"/>
    <property type="molecule type" value="Genomic_DNA"/>
</dbReference>